<dbReference type="CDD" id="cd09992">
    <property type="entry name" value="HDAC_classII"/>
    <property type="match status" value="1"/>
</dbReference>
<dbReference type="InterPro" id="IPR037138">
    <property type="entry name" value="His_deacetylse_dom_sf"/>
</dbReference>
<comment type="similarity">
    <text evidence="1">Belongs to the histone deacetylase family.</text>
</comment>
<dbReference type="PANTHER" id="PTHR10625">
    <property type="entry name" value="HISTONE DEACETYLASE HDAC1-RELATED"/>
    <property type="match status" value="1"/>
</dbReference>
<dbReference type="EMBL" id="MHIA01000003">
    <property type="protein sequence ID" value="OGY42966.1"/>
    <property type="molecule type" value="Genomic_DNA"/>
</dbReference>
<protein>
    <recommendedName>
        <fullName evidence="2">Histone deacetylase domain-containing protein</fullName>
    </recommendedName>
</protein>
<evidence type="ECO:0000313" key="4">
    <source>
        <dbReference type="Proteomes" id="UP000176260"/>
    </source>
</evidence>
<feature type="domain" description="Histone deacetylase" evidence="2">
    <location>
        <begin position="43"/>
        <end position="273"/>
    </location>
</feature>
<dbReference type="InterPro" id="IPR000286">
    <property type="entry name" value="HDACs"/>
</dbReference>
<evidence type="ECO:0000313" key="3">
    <source>
        <dbReference type="EMBL" id="OGY42966.1"/>
    </source>
</evidence>
<sequence length="305" mass="34095">MKILFNKKMLNYGVNSSPEGSYRLRDFTGFEDTDFNGENFIPLIYDKKYIQKIKKSCECKNIVAEIKLDNESCEAAFTAIGLSILASKQNDFAVIRPPGHHAGKDKAFGFCLFNNIAIAAKSLVNEGKRVCILDIDGHHGNGTQSIFYSSNKVLYCSIHQQNSFPHTGSISKRGRGDGFGYNINIPIAEKSGDDIFLLALEKMLPNILKFKPDIIAVSAGFDGYHQDALLNLNYSLNAFYECGVLLRKNFNNIFAVLEGGYHNNIKKCIEVLIAGINGNKILIEEKKTSSDEYCYLTFKNNVRIL</sequence>
<dbReference type="PRINTS" id="PR01270">
    <property type="entry name" value="HDASUPER"/>
</dbReference>
<dbReference type="InterPro" id="IPR023801">
    <property type="entry name" value="His_deacetylse_dom"/>
</dbReference>
<organism evidence="3 4">
    <name type="scientific">Candidatus Buchananbacteria bacterium RBG_13_39_9</name>
    <dbReference type="NCBI Taxonomy" id="1797531"/>
    <lineage>
        <taxon>Bacteria</taxon>
        <taxon>Candidatus Buchananiibacteriota</taxon>
    </lineage>
</organism>
<evidence type="ECO:0000256" key="1">
    <source>
        <dbReference type="ARBA" id="ARBA00005947"/>
    </source>
</evidence>
<dbReference type="GO" id="GO:0004407">
    <property type="term" value="F:histone deacetylase activity"/>
    <property type="evidence" value="ECO:0007669"/>
    <property type="project" value="TreeGrafter"/>
</dbReference>
<dbReference type="AlphaFoldDB" id="A0A1G1XTM2"/>
<proteinExistence type="inferred from homology"/>
<accession>A0A1G1XTM2</accession>
<reference evidence="3 4" key="1">
    <citation type="journal article" date="2016" name="Nat. Commun.">
        <title>Thousands of microbial genomes shed light on interconnected biogeochemical processes in an aquifer system.</title>
        <authorList>
            <person name="Anantharaman K."/>
            <person name="Brown C.T."/>
            <person name="Hug L.A."/>
            <person name="Sharon I."/>
            <person name="Castelle C.J."/>
            <person name="Probst A.J."/>
            <person name="Thomas B.C."/>
            <person name="Singh A."/>
            <person name="Wilkins M.J."/>
            <person name="Karaoz U."/>
            <person name="Brodie E.L."/>
            <person name="Williams K.H."/>
            <person name="Hubbard S.S."/>
            <person name="Banfield J.F."/>
        </authorList>
    </citation>
    <scope>NUCLEOTIDE SEQUENCE [LARGE SCALE GENOMIC DNA]</scope>
</reference>
<name>A0A1G1XTM2_9BACT</name>
<comment type="caution">
    <text evidence="3">The sequence shown here is derived from an EMBL/GenBank/DDBJ whole genome shotgun (WGS) entry which is preliminary data.</text>
</comment>
<dbReference type="Proteomes" id="UP000176260">
    <property type="component" value="Unassembled WGS sequence"/>
</dbReference>
<dbReference type="InterPro" id="IPR023696">
    <property type="entry name" value="Ureohydrolase_dom_sf"/>
</dbReference>
<dbReference type="GO" id="GO:0040029">
    <property type="term" value="P:epigenetic regulation of gene expression"/>
    <property type="evidence" value="ECO:0007669"/>
    <property type="project" value="TreeGrafter"/>
</dbReference>
<dbReference type="Gene3D" id="3.40.800.20">
    <property type="entry name" value="Histone deacetylase domain"/>
    <property type="match status" value="1"/>
</dbReference>
<dbReference type="SUPFAM" id="SSF52768">
    <property type="entry name" value="Arginase/deacetylase"/>
    <property type="match status" value="1"/>
</dbReference>
<gene>
    <name evidence="3" type="ORF">A2Y67_02855</name>
</gene>
<evidence type="ECO:0000259" key="2">
    <source>
        <dbReference type="Pfam" id="PF00850"/>
    </source>
</evidence>
<dbReference type="Pfam" id="PF00850">
    <property type="entry name" value="Hist_deacetyl"/>
    <property type="match status" value="1"/>
</dbReference>